<dbReference type="GO" id="GO:0000976">
    <property type="term" value="F:transcription cis-regulatory region binding"/>
    <property type="evidence" value="ECO:0007669"/>
    <property type="project" value="TreeGrafter"/>
</dbReference>
<dbReference type="AlphaFoldDB" id="A0A9J6H2X9"/>
<keyword evidence="5" id="KW-0539">Nucleus</keyword>
<dbReference type="PANTHER" id="PTHR10649">
    <property type="entry name" value="ARYL HYDROCARBON RECEPTOR"/>
    <property type="match status" value="1"/>
</dbReference>
<dbReference type="PANTHER" id="PTHR10649:SF12">
    <property type="entry name" value="SPINELESS, ISOFORM C"/>
    <property type="match status" value="1"/>
</dbReference>
<evidence type="ECO:0000256" key="1">
    <source>
        <dbReference type="ARBA" id="ARBA00004123"/>
    </source>
</evidence>
<proteinExistence type="predicted"/>
<sequence length="322" mass="36058">MIRHRGNLYELNLTGGYSSGKMCLVQGTNERWGYSNVCTEVKQYTARRFIETKGGFSWSRDYRAEPSTGSYNPSGQAIEAHRSERENANSRDRRRNGRDTSLSLSAHHSVRVAPKEGPNGQPAKSNPSKRHRERLNAELDTLASLLPFDQNVLSKLDKLSILRLSVSYLRTKSYFQATGRDDLEGRYFRDLVEIGNISSRPPQLSSILSWKVNSARGAKKRSSPAGISAGRSPSSSPFPRTLFFFLQLLTLRKRKIESAACALSKRLDSDGFFFFCSSNHFYSFVAATKLFSSARCLPAPFLFEPRRDALAAISYELNSGAS</sequence>
<reference evidence="8 9" key="1">
    <citation type="journal article" date="2020" name="Cell">
        <title>Large-Scale Comparative Analyses of Tick Genomes Elucidate Their Genetic Diversity and Vector Capacities.</title>
        <authorList>
            <consortium name="Tick Genome and Microbiome Consortium (TIGMIC)"/>
            <person name="Jia N."/>
            <person name="Wang J."/>
            <person name="Shi W."/>
            <person name="Du L."/>
            <person name="Sun Y."/>
            <person name="Zhan W."/>
            <person name="Jiang J.F."/>
            <person name="Wang Q."/>
            <person name="Zhang B."/>
            <person name="Ji P."/>
            <person name="Bell-Sakyi L."/>
            <person name="Cui X.M."/>
            <person name="Yuan T.T."/>
            <person name="Jiang B.G."/>
            <person name="Yang W.F."/>
            <person name="Lam T.T."/>
            <person name="Chang Q.C."/>
            <person name="Ding S.J."/>
            <person name="Wang X.J."/>
            <person name="Zhu J.G."/>
            <person name="Ruan X.D."/>
            <person name="Zhao L."/>
            <person name="Wei J.T."/>
            <person name="Ye R.Z."/>
            <person name="Que T.C."/>
            <person name="Du C.H."/>
            <person name="Zhou Y.H."/>
            <person name="Cheng J.X."/>
            <person name="Dai P.F."/>
            <person name="Guo W.B."/>
            <person name="Han X.H."/>
            <person name="Huang E.J."/>
            <person name="Li L.F."/>
            <person name="Wei W."/>
            <person name="Gao Y.C."/>
            <person name="Liu J.Z."/>
            <person name="Shao H.Z."/>
            <person name="Wang X."/>
            <person name="Wang C.C."/>
            <person name="Yang T.C."/>
            <person name="Huo Q.B."/>
            <person name="Li W."/>
            <person name="Chen H.Y."/>
            <person name="Chen S.E."/>
            <person name="Zhou L.G."/>
            <person name="Ni X.B."/>
            <person name="Tian J.H."/>
            <person name="Sheng Y."/>
            <person name="Liu T."/>
            <person name="Pan Y.S."/>
            <person name="Xia L.Y."/>
            <person name="Li J."/>
            <person name="Zhao F."/>
            <person name="Cao W.C."/>
        </authorList>
    </citation>
    <scope>NUCLEOTIDE SEQUENCE [LARGE SCALE GENOMIC DNA]</scope>
    <source>
        <strain evidence="8">HaeL-2018</strain>
    </source>
</reference>
<keyword evidence="2" id="KW-0805">Transcription regulation</keyword>
<dbReference type="VEuPathDB" id="VectorBase:HLOH_052511"/>
<dbReference type="InterPro" id="IPR039091">
    <property type="entry name" value="AHR/AHRR"/>
</dbReference>
<dbReference type="OrthoDB" id="6021714at2759"/>
<comment type="subcellular location">
    <subcellularLocation>
        <location evidence="1">Nucleus</location>
    </subcellularLocation>
</comment>
<dbReference type="InterPro" id="IPR036638">
    <property type="entry name" value="HLH_DNA-bd_sf"/>
</dbReference>
<dbReference type="PROSITE" id="PS50888">
    <property type="entry name" value="BHLH"/>
    <property type="match status" value="1"/>
</dbReference>
<dbReference type="FunFam" id="4.10.280.10:FF:000041">
    <property type="entry name" value="aryl hydrocarbon receptor repressor"/>
    <property type="match status" value="1"/>
</dbReference>
<keyword evidence="3" id="KW-0238">DNA-binding</keyword>
<accession>A0A9J6H2X9</accession>
<evidence type="ECO:0000313" key="9">
    <source>
        <dbReference type="Proteomes" id="UP000821853"/>
    </source>
</evidence>
<dbReference type="GO" id="GO:0005634">
    <property type="term" value="C:nucleus"/>
    <property type="evidence" value="ECO:0007669"/>
    <property type="project" value="UniProtKB-SubCell"/>
</dbReference>
<comment type="caution">
    <text evidence="8">The sequence shown here is derived from an EMBL/GenBank/DDBJ whole genome shotgun (WGS) entry which is preliminary data.</text>
</comment>
<keyword evidence="9" id="KW-1185">Reference proteome</keyword>
<dbReference type="SUPFAM" id="SSF47459">
    <property type="entry name" value="HLH, helix-loop-helix DNA-binding domain"/>
    <property type="match status" value="1"/>
</dbReference>
<dbReference type="EMBL" id="JABSTR010000011">
    <property type="protein sequence ID" value="KAH9381063.1"/>
    <property type="molecule type" value="Genomic_DNA"/>
</dbReference>
<dbReference type="CDD" id="cd19730">
    <property type="entry name" value="bHLH-PAS_spineless_like"/>
    <property type="match status" value="1"/>
</dbReference>
<feature type="compositionally biased region" description="Basic and acidic residues" evidence="6">
    <location>
        <begin position="79"/>
        <end position="91"/>
    </location>
</feature>
<dbReference type="GO" id="GO:0006805">
    <property type="term" value="P:xenobiotic metabolic process"/>
    <property type="evidence" value="ECO:0007669"/>
    <property type="project" value="InterPro"/>
</dbReference>
<organism evidence="8 9">
    <name type="scientific">Haemaphysalis longicornis</name>
    <name type="common">Bush tick</name>
    <dbReference type="NCBI Taxonomy" id="44386"/>
    <lineage>
        <taxon>Eukaryota</taxon>
        <taxon>Metazoa</taxon>
        <taxon>Ecdysozoa</taxon>
        <taxon>Arthropoda</taxon>
        <taxon>Chelicerata</taxon>
        <taxon>Arachnida</taxon>
        <taxon>Acari</taxon>
        <taxon>Parasitiformes</taxon>
        <taxon>Ixodida</taxon>
        <taxon>Ixodoidea</taxon>
        <taxon>Ixodidae</taxon>
        <taxon>Haemaphysalinae</taxon>
        <taxon>Haemaphysalis</taxon>
    </lineage>
</organism>
<evidence type="ECO:0000256" key="6">
    <source>
        <dbReference type="SAM" id="MobiDB-lite"/>
    </source>
</evidence>
<evidence type="ECO:0000313" key="8">
    <source>
        <dbReference type="EMBL" id="KAH9381063.1"/>
    </source>
</evidence>
<dbReference type="Proteomes" id="UP000821853">
    <property type="component" value="Chromosome 9"/>
</dbReference>
<name>A0A9J6H2X9_HAELO</name>
<dbReference type="Pfam" id="PF00010">
    <property type="entry name" value="HLH"/>
    <property type="match status" value="1"/>
</dbReference>
<keyword evidence="4" id="KW-0804">Transcription</keyword>
<evidence type="ECO:0000256" key="5">
    <source>
        <dbReference type="ARBA" id="ARBA00023242"/>
    </source>
</evidence>
<evidence type="ECO:0000256" key="2">
    <source>
        <dbReference type="ARBA" id="ARBA00023015"/>
    </source>
</evidence>
<evidence type="ECO:0000259" key="7">
    <source>
        <dbReference type="PROSITE" id="PS50888"/>
    </source>
</evidence>
<feature type="domain" description="BHLH" evidence="7">
    <location>
        <begin position="119"/>
        <end position="172"/>
    </location>
</feature>
<feature type="region of interest" description="Disordered" evidence="6">
    <location>
        <begin position="61"/>
        <end position="131"/>
    </location>
</feature>
<dbReference type="Gene3D" id="4.10.280.10">
    <property type="entry name" value="Helix-loop-helix DNA-binding domain"/>
    <property type="match status" value="1"/>
</dbReference>
<dbReference type="SMART" id="SM00353">
    <property type="entry name" value="HLH"/>
    <property type="match status" value="1"/>
</dbReference>
<protein>
    <recommendedName>
        <fullName evidence="7">BHLH domain-containing protein</fullName>
    </recommendedName>
</protein>
<gene>
    <name evidence="8" type="ORF">HPB48_016672</name>
</gene>
<evidence type="ECO:0000256" key="4">
    <source>
        <dbReference type="ARBA" id="ARBA00023163"/>
    </source>
</evidence>
<dbReference type="GO" id="GO:0034751">
    <property type="term" value="C:aryl hydrocarbon receptor complex"/>
    <property type="evidence" value="ECO:0007669"/>
    <property type="project" value="TreeGrafter"/>
</dbReference>
<dbReference type="GO" id="GO:0004879">
    <property type="term" value="F:nuclear receptor activity"/>
    <property type="evidence" value="ECO:0007669"/>
    <property type="project" value="TreeGrafter"/>
</dbReference>
<dbReference type="InterPro" id="IPR011598">
    <property type="entry name" value="bHLH_dom"/>
</dbReference>
<evidence type="ECO:0000256" key="3">
    <source>
        <dbReference type="ARBA" id="ARBA00023125"/>
    </source>
</evidence>
<dbReference type="GO" id="GO:0046983">
    <property type="term" value="F:protein dimerization activity"/>
    <property type="evidence" value="ECO:0007669"/>
    <property type="project" value="InterPro"/>
</dbReference>